<evidence type="ECO:0000313" key="8">
    <source>
        <dbReference type="EMBL" id="MCW9708069.1"/>
    </source>
</evidence>
<dbReference type="Proteomes" id="UP001207918">
    <property type="component" value="Unassembled WGS sequence"/>
</dbReference>
<keyword evidence="5" id="KW-0560">Oxidoreductase</keyword>
<comment type="caution">
    <text evidence="8">The sequence shown here is derived from an EMBL/GenBank/DDBJ whole genome shotgun (WGS) entry which is preliminary data.</text>
</comment>
<dbReference type="PROSITE" id="PS51387">
    <property type="entry name" value="FAD_PCMH"/>
    <property type="match status" value="1"/>
</dbReference>
<protein>
    <submittedName>
        <fullName evidence="8">FAD-binding oxidoreductase</fullName>
    </submittedName>
</protein>
<dbReference type="InterPro" id="IPR012951">
    <property type="entry name" value="BBE"/>
</dbReference>
<dbReference type="InterPro" id="IPR016169">
    <property type="entry name" value="FAD-bd_PCMH_sub2"/>
</dbReference>
<sequence length="480" mass="53733">MVEQSVYDEFSNNLRGRLVRPGDKEYDESRSVYNGMIDRKPKCIAYCHNVADVITAVRFARKENFRPAIRGGGHNAAGLGVCDDGLVIDLSTINFTHVEPQEKTVRVGGGATWGDVDHATHAFGLATPSGIVSTTGVGGLTLGGGLGHLTRTYGLTIDNLLEADLVLADGSFVTANKDQNPDLFWAIRGGGGNFGVVTSFKFRLHEVSTVYAGPTFWEMDEAEEIMHWYREFILDAPNEINGFFAIQIIPPVPPFPEHLHNKTMCGVLWCYPGSLDKAEEVFEPIRKVGNIALDMVGPLPYPALQSMFDELYPAGLYSYWKADYLTQWSDEAIKKNIEYGSRIPTPLSGMHLYPVNGAAHEVGNDETAWSYRDANWVENIVGFDPDPANNKKITTWAREYWEEAVHPFTTGGAYVNFMMDEGEDRVRATYRDNYERLAKIKAKYDPDNFFSVNQNIKPFTNGSREKINQKESKLRTTNNR</sequence>
<feature type="region of interest" description="Disordered" evidence="6">
    <location>
        <begin position="460"/>
        <end position="480"/>
    </location>
</feature>
<dbReference type="InterPro" id="IPR036318">
    <property type="entry name" value="FAD-bd_PCMH-like_sf"/>
</dbReference>
<keyword evidence="9" id="KW-1185">Reference proteome</keyword>
<dbReference type="InterPro" id="IPR016164">
    <property type="entry name" value="FAD-linked_Oxase-like_C"/>
</dbReference>
<dbReference type="Gene3D" id="3.30.465.10">
    <property type="match status" value="1"/>
</dbReference>
<dbReference type="InterPro" id="IPR050416">
    <property type="entry name" value="FAD-linked_Oxidoreductase"/>
</dbReference>
<dbReference type="EMBL" id="JAGGJA010000010">
    <property type="protein sequence ID" value="MCW9708069.1"/>
    <property type="molecule type" value="Genomic_DNA"/>
</dbReference>
<evidence type="ECO:0000256" key="1">
    <source>
        <dbReference type="ARBA" id="ARBA00001974"/>
    </source>
</evidence>
<dbReference type="SUPFAM" id="SSF56176">
    <property type="entry name" value="FAD-binding/transporter-associated domain-like"/>
    <property type="match status" value="1"/>
</dbReference>
<accession>A0ABT3PQD1</accession>
<dbReference type="SUPFAM" id="SSF55103">
    <property type="entry name" value="FAD-linked oxidases, C-terminal domain"/>
    <property type="match status" value="1"/>
</dbReference>
<feature type="compositionally biased region" description="Basic and acidic residues" evidence="6">
    <location>
        <begin position="463"/>
        <end position="474"/>
    </location>
</feature>
<dbReference type="InterPro" id="IPR016166">
    <property type="entry name" value="FAD-bd_PCMH"/>
</dbReference>
<evidence type="ECO:0000256" key="3">
    <source>
        <dbReference type="ARBA" id="ARBA00022630"/>
    </source>
</evidence>
<evidence type="ECO:0000256" key="6">
    <source>
        <dbReference type="SAM" id="MobiDB-lite"/>
    </source>
</evidence>
<dbReference type="Gene3D" id="3.40.462.20">
    <property type="match status" value="1"/>
</dbReference>
<organism evidence="8 9">
    <name type="scientific">Fodinibius salsisoli</name>
    <dbReference type="NCBI Taxonomy" id="2820877"/>
    <lineage>
        <taxon>Bacteria</taxon>
        <taxon>Pseudomonadati</taxon>
        <taxon>Balneolota</taxon>
        <taxon>Balneolia</taxon>
        <taxon>Balneolales</taxon>
        <taxon>Balneolaceae</taxon>
        <taxon>Fodinibius</taxon>
    </lineage>
</organism>
<dbReference type="RefSeq" id="WP_265766855.1">
    <property type="nucleotide sequence ID" value="NZ_JAGGJA010000010.1"/>
</dbReference>
<dbReference type="Pfam" id="PF01565">
    <property type="entry name" value="FAD_binding_4"/>
    <property type="match status" value="1"/>
</dbReference>
<dbReference type="InterPro" id="IPR016167">
    <property type="entry name" value="FAD-bd_PCMH_sub1"/>
</dbReference>
<dbReference type="InterPro" id="IPR006094">
    <property type="entry name" value="Oxid_FAD_bind_N"/>
</dbReference>
<evidence type="ECO:0000259" key="7">
    <source>
        <dbReference type="PROSITE" id="PS51387"/>
    </source>
</evidence>
<comment type="cofactor">
    <cofactor evidence="1">
        <name>FAD</name>
        <dbReference type="ChEBI" id="CHEBI:57692"/>
    </cofactor>
</comment>
<name>A0ABT3PQD1_9BACT</name>
<comment type="similarity">
    <text evidence="2">Belongs to the oxygen-dependent FAD-linked oxidoreductase family.</text>
</comment>
<reference evidence="8 9" key="1">
    <citation type="submission" date="2021-03" db="EMBL/GenBank/DDBJ databases">
        <title>Aliifodinibius sp. nov., a new bacterium isolated from saline soil.</title>
        <authorList>
            <person name="Galisteo C."/>
            <person name="De La Haba R."/>
            <person name="Sanchez-Porro C."/>
            <person name="Ventosa A."/>
        </authorList>
    </citation>
    <scope>NUCLEOTIDE SEQUENCE [LARGE SCALE GENOMIC DNA]</scope>
    <source>
        <strain evidence="8 9">1BSP15-2V2</strain>
    </source>
</reference>
<feature type="domain" description="FAD-binding PCMH-type" evidence="7">
    <location>
        <begin position="37"/>
        <end position="207"/>
    </location>
</feature>
<dbReference type="PANTHER" id="PTHR42973:SF39">
    <property type="entry name" value="FAD-BINDING PCMH-TYPE DOMAIN-CONTAINING PROTEIN"/>
    <property type="match status" value="1"/>
</dbReference>
<evidence type="ECO:0000256" key="2">
    <source>
        <dbReference type="ARBA" id="ARBA00005466"/>
    </source>
</evidence>
<keyword evidence="4" id="KW-0274">FAD</keyword>
<dbReference type="Pfam" id="PF08031">
    <property type="entry name" value="BBE"/>
    <property type="match status" value="1"/>
</dbReference>
<gene>
    <name evidence="8" type="ORF">J6I44_14480</name>
</gene>
<proteinExistence type="inferred from homology"/>
<evidence type="ECO:0000256" key="4">
    <source>
        <dbReference type="ARBA" id="ARBA00022827"/>
    </source>
</evidence>
<dbReference type="Gene3D" id="3.30.43.10">
    <property type="entry name" value="Uridine Diphospho-n-acetylenolpyruvylglucosamine Reductase, domain 2"/>
    <property type="match status" value="1"/>
</dbReference>
<evidence type="ECO:0000313" key="9">
    <source>
        <dbReference type="Proteomes" id="UP001207918"/>
    </source>
</evidence>
<dbReference type="PANTHER" id="PTHR42973">
    <property type="entry name" value="BINDING OXIDOREDUCTASE, PUTATIVE (AFU_ORTHOLOGUE AFUA_1G17690)-RELATED"/>
    <property type="match status" value="1"/>
</dbReference>
<evidence type="ECO:0000256" key="5">
    <source>
        <dbReference type="ARBA" id="ARBA00023002"/>
    </source>
</evidence>
<keyword evidence="3" id="KW-0285">Flavoprotein</keyword>